<keyword evidence="4" id="KW-0547">Nucleotide-binding</keyword>
<sequence>MSRDDRADIFGKAKINRDRLRNGLDRNGSPKAIGSRTQGSYAMKTMIQHDRNDYDVDDGVYFKRDKLKDDKGQDKAAEDARKMVSDALQDKRFADQPEPRNNCVRVYYKSEGYHVDVPVYRENRETDPFTGVEKKSFEIAAGDTWRVSDPLANTQWFKEANASKSPDASTDGNDGQFVRVVRLAKAFARSRYGWTDKIASGFTISKLCCDNFARDDGRDDRSFRQTLRGISLQLALGIAVRHPVLNENLAEPDDAKTAFLKEKIDENLKHLEVLDKLDCTHDEAMKAWDALFFTDWFSKQPDPSKKSKIEKASGPAVIKQGESRYATERRHA</sequence>
<evidence type="ECO:0000259" key="12">
    <source>
        <dbReference type="Pfam" id="PF21654"/>
    </source>
</evidence>
<feature type="compositionally biased region" description="Basic and acidic residues" evidence="11">
    <location>
        <begin position="302"/>
        <end position="311"/>
    </location>
</feature>
<comment type="caution">
    <text evidence="13">The sequence shown here is derived from an EMBL/GenBank/DDBJ whole genome shotgun (WGS) entry which is preliminary data.</text>
</comment>
<feature type="domain" description="Cyclic GMP-AMP synthase DncV-like nucleotidyltransferase" evidence="12">
    <location>
        <begin position="36"/>
        <end position="120"/>
    </location>
</feature>
<protein>
    <recommendedName>
        <fullName evidence="9">Cyclic GMP-AMP synthase</fullName>
    </recommendedName>
</protein>
<keyword evidence="1" id="KW-0808">Transferase</keyword>
<dbReference type="CDD" id="cd05400">
    <property type="entry name" value="NT_2-5OAS_ClassI-CCAase"/>
    <property type="match status" value="1"/>
</dbReference>
<dbReference type="GO" id="GO:0051607">
    <property type="term" value="P:defense response to virus"/>
    <property type="evidence" value="ECO:0007669"/>
    <property type="project" value="UniProtKB-KW"/>
</dbReference>
<dbReference type="AlphaFoldDB" id="A0A327LC42"/>
<keyword evidence="6" id="KW-0460">Magnesium</keyword>
<feature type="compositionally biased region" description="Basic and acidic residues" evidence="11">
    <location>
        <begin position="321"/>
        <end position="332"/>
    </location>
</feature>
<dbReference type="GO" id="GO:0016779">
    <property type="term" value="F:nucleotidyltransferase activity"/>
    <property type="evidence" value="ECO:0007669"/>
    <property type="project" value="UniProtKB-KW"/>
</dbReference>
<keyword evidence="14" id="KW-1185">Reference proteome</keyword>
<evidence type="ECO:0000256" key="1">
    <source>
        <dbReference type="ARBA" id="ARBA00022679"/>
    </source>
</evidence>
<evidence type="ECO:0000313" key="14">
    <source>
        <dbReference type="Proteomes" id="UP000249130"/>
    </source>
</evidence>
<evidence type="ECO:0000313" key="13">
    <source>
        <dbReference type="EMBL" id="RAI45328.1"/>
    </source>
</evidence>
<reference evidence="13 14" key="1">
    <citation type="submission" date="2017-07" db="EMBL/GenBank/DDBJ databases">
        <title>Draft Genome Sequences of Select Purple Nonsulfur Bacteria.</title>
        <authorList>
            <person name="Lasarre B."/>
            <person name="Mckinlay J.B."/>
        </authorList>
    </citation>
    <scope>NUCLEOTIDE SEQUENCE [LARGE SCALE GENOMIC DNA]</scope>
    <source>
        <strain evidence="13 14">DSM 5909</strain>
    </source>
</reference>
<evidence type="ECO:0000256" key="3">
    <source>
        <dbReference type="ARBA" id="ARBA00022723"/>
    </source>
</evidence>
<keyword evidence="3" id="KW-0479">Metal-binding</keyword>
<comment type="catalytic activity">
    <reaction evidence="10">
        <text>GTP + ATP = 3',3'-cGAMP + 2 diphosphate</text>
        <dbReference type="Rhea" id="RHEA:35647"/>
        <dbReference type="ChEBI" id="CHEBI:30616"/>
        <dbReference type="ChEBI" id="CHEBI:33019"/>
        <dbReference type="ChEBI" id="CHEBI:37565"/>
        <dbReference type="ChEBI" id="CHEBI:71501"/>
    </reaction>
    <physiologicalReaction direction="left-to-right" evidence="10">
        <dbReference type="Rhea" id="RHEA:35648"/>
    </physiologicalReaction>
</comment>
<dbReference type="GO" id="GO:0046872">
    <property type="term" value="F:metal ion binding"/>
    <property type="evidence" value="ECO:0007669"/>
    <property type="project" value="UniProtKB-KW"/>
</dbReference>
<evidence type="ECO:0000256" key="4">
    <source>
        <dbReference type="ARBA" id="ARBA00022741"/>
    </source>
</evidence>
<evidence type="ECO:0000256" key="5">
    <source>
        <dbReference type="ARBA" id="ARBA00022840"/>
    </source>
</evidence>
<keyword evidence="7" id="KW-0546">Nucleotide metabolism</keyword>
<dbReference type="GO" id="GO:0005524">
    <property type="term" value="F:ATP binding"/>
    <property type="evidence" value="ECO:0007669"/>
    <property type="project" value="UniProtKB-KW"/>
</dbReference>
<evidence type="ECO:0000256" key="7">
    <source>
        <dbReference type="ARBA" id="ARBA00023080"/>
    </source>
</evidence>
<keyword evidence="8" id="KW-0051">Antiviral defense</keyword>
<dbReference type="InterPro" id="IPR048445">
    <property type="entry name" value="DncV-like_NTFase"/>
</dbReference>
<evidence type="ECO:0000256" key="2">
    <source>
        <dbReference type="ARBA" id="ARBA00022695"/>
    </source>
</evidence>
<keyword evidence="2" id="KW-0548">Nucleotidyltransferase</keyword>
<evidence type="ECO:0000256" key="10">
    <source>
        <dbReference type="ARBA" id="ARBA00048304"/>
    </source>
</evidence>
<organism evidence="13 14">
    <name type="scientific">Rhodoplanes roseus</name>
    <dbReference type="NCBI Taxonomy" id="29409"/>
    <lineage>
        <taxon>Bacteria</taxon>
        <taxon>Pseudomonadati</taxon>
        <taxon>Pseudomonadota</taxon>
        <taxon>Alphaproteobacteria</taxon>
        <taxon>Hyphomicrobiales</taxon>
        <taxon>Nitrobacteraceae</taxon>
        <taxon>Rhodoplanes</taxon>
    </lineage>
</organism>
<dbReference type="GO" id="GO:0009117">
    <property type="term" value="P:nucleotide metabolic process"/>
    <property type="evidence" value="ECO:0007669"/>
    <property type="project" value="UniProtKB-KW"/>
</dbReference>
<evidence type="ECO:0000256" key="9">
    <source>
        <dbReference type="ARBA" id="ARBA00044145"/>
    </source>
</evidence>
<evidence type="ECO:0000256" key="11">
    <source>
        <dbReference type="SAM" id="MobiDB-lite"/>
    </source>
</evidence>
<evidence type="ECO:0000256" key="8">
    <source>
        <dbReference type="ARBA" id="ARBA00023118"/>
    </source>
</evidence>
<evidence type="ECO:0000256" key="6">
    <source>
        <dbReference type="ARBA" id="ARBA00022842"/>
    </source>
</evidence>
<accession>A0A327LC42</accession>
<keyword evidence="5" id="KW-0067">ATP-binding</keyword>
<name>A0A327LC42_9BRAD</name>
<feature type="region of interest" description="Disordered" evidence="11">
    <location>
        <begin position="300"/>
        <end position="332"/>
    </location>
</feature>
<dbReference type="Proteomes" id="UP000249130">
    <property type="component" value="Unassembled WGS sequence"/>
</dbReference>
<dbReference type="Pfam" id="PF21654">
    <property type="entry name" value="DncV-like_NTFase"/>
    <property type="match status" value="1"/>
</dbReference>
<dbReference type="InterPro" id="IPR006116">
    <property type="entry name" value="NT_2-5OAS_ClassI-CCAase"/>
</dbReference>
<dbReference type="EMBL" id="NPEX01000018">
    <property type="protein sequence ID" value="RAI45328.1"/>
    <property type="molecule type" value="Genomic_DNA"/>
</dbReference>
<proteinExistence type="predicted"/>
<gene>
    <name evidence="13" type="ORF">CH341_04430</name>
</gene>